<reference evidence="2 3" key="1">
    <citation type="submission" date="2016-10" db="EMBL/GenBank/DDBJ databases">
        <authorList>
            <person name="de Groot N.N."/>
        </authorList>
    </citation>
    <scope>NUCLEOTIDE SEQUENCE [LARGE SCALE GENOMIC DNA]</scope>
    <source>
        <strain evidence="2 3">CGMCC 4.2026</strain>
    </source>
</reference>
<gene>
    <name evidence="2" type="ORF">SAMN05216267_102322</name>
</gene>
<keyword evidence="2" id="KW-0223">Dioxygenase</keyword>
<dbReference type="Proteomes" id="UP000181951">
    <property type="component" value="Unassembled WGS sequence"/>
</dbReference>
<feature type="domain" description="VOC" evidence="1">
    <location>
        <begin position="1"/>
        <end position="135"/>
    </location>
</feature>
<dbReference type="Pfam" id="PF00903">
    <property type="entry name" value="Glyoxalase"/>
    <property type="match status" value="1"/>
</dbReference>
<dbReference type="AlphaFoldDB" id="A0A1H8NQ00"/>
<evidence type="ECO:0000313" key="2">
    <source>
        <dbReference type="EMBL" id="SEO31696.1"/>
    </source>
</evidence>
<dbReference type="PROSITE" id="PS51819">
    <property type="entry name" value="VOC"/>
    <property type="match status" value="1"/>
</dbReference>
<dbReference type="SUPFAM" id="SSF54593">
    <property type="entry name" value="Glyoxalase/Bleomycin resistance protein/Dihydroxybiphenyl dioxygenase"/>
    <property type="match status" value="1"/>
</dbReference>
<evidence type="ECO:0000313" key="3">
    <source>
        <dbReference type="Proteomes" id="UP000181951"/>
    </source>
</evidence>
<keyword evidence="2" id="KW-0560">Oxidoreductase</keyword>
<dbReference type="EMBL" id="FODD01000023">
    <property type="protein sequence ID" value="SEO31696.1"/>
    <property type="molecule type" value="Genomic_DNA"/>
</dbReference>
<dbReference type="InterPro" id="IPR004360">
    <property type="entry name" value="Glyas_Fos-R_dOase_dom"/>
</dbReference>
<organism evidence="2 3">
    <name type="scientific">Actinacidiphila rubida</name>
    <dbReference type="NCBI Taxonomy" id="310780"/>
    <lineage>
        <taxon>Bacteria</taxon>
        <taxon>Bacillati</taxon>
        <taxon>Actinomycetota</taxon>
        <taxon>Actinomycetes</taxon>
        <taxon>Kitasatosporales</taxon>
        <taxon>Streptomycetaceae</taxon>
        <taxon>Actinacidiphila</taxon>
    </lineage>
</organism>
<proteinExistence type="predicted"/>
<dbReference type="STRING" id="310780.SAMN05216267_102322"/>
<sequence>MDALHPRLLVSDFAASFRFYDAVLPDLIGASRTRGDVRGPYASWDVGAQGAVMLFDRAAMAAVVGTEHLPARTPAAQDRAMMVSRVADVDAGYALCLANGARPVVPPTDRPEWGPTMRTAHVRDPEGVLIELQSY</sequence>
<evidence type="ECO:0000259" key="1">
    <source>
        <dbReference type="PROSITE" id="PS51819"/>
    </source>
</evidence>
<dbReference type="GO" id="GO:0051213">
    <property type="term" value="F:dioxygenase activity"/>
    <property type="evidence" value="ECO:0007669"/>
    <property type="project" value="UniProtKB-KW"/>
</dbReference>
<keyword evidence="3" id="KW-1185">Reference proteome</keyword>
<name>A0A1H8NQ00_9ACTN</name>
<accession>A0A1H8NQ00</accession>
<dbReference type="Gene3D" id="3.10.180.10">
    <property type="entry name" value="2,3-Dihydroxybiphenyl 1,2-Dioxygenase, domain 1"/>
    <property type="match status" value="1"/>
</dbReference>
<protein>
    <submittedName>
        <fullName evidence="2">Catechol 2,3-dioxygenase</fullName>
    </submittedName>
</protein>
<dbReference type="InterPro" id="IPR029068">
    <property type="entry name" value="Glyas_Bleomycin-R_OHBP_Dase"/>
</dbReference>
<dbReference type="OrthoDB" id="9798201at2"/>
<dbReference type="RefSeq" id="WP_075017432.1">
    <property type="nucleotide sequence ID" value="NZ_FODD01000023.1"/>
</dbReference>
<dbReference type="InterPro" id="IPR037523">
    <property type="entry name" value="VOC_core"/>
</dbReference>